<evidence type="ECO:0000256" key="1">
    <source>
        <dbReference type="SAM" id="MobiDB-lite"/>
    </source>
</evidence>
<organism evidence="3 4">
    <name type="scientific">Ceutorhynchus assimilis</name>
    <name type="common">cabbage seed weevil</name>
    <dbReference type="NCBI Taxonomy" id="467358"/>
    <lineage>
        <taxon>Eukaryota</taxon>
        <taxon>Metazoa</taxon>
        <taxon>Ecdysozoa</taxon>
        <taxon>Arthropoda</taxon>
        <taxon>Hexapoda</taxon>
        <taxon>Insecta</taxon>
        <taxon>Pterygota</taxon>
        <taxon>Neoptera</taxon>
        <taxon>Endopterygota</taxon>
        <taxon>Coleoptera</taxon>
        <taxon>Polyphaga</taxon>
        <taxon>Cucujiformia</taxon>
        <taxon>Curculionidae</taxon>
        <taxon>Ceutorhynchinae</taxon>
        <taxon>Ceutorhynchus</taxon>
    </lineage>
</organism>
<dbReference type="PANTHER" id="PTHR10773:SF19">
    <property type="match status" value="1"/>
</dbReference>
<dbReference type="AlphaFoldDB" id="A0A9N9QR17"/>
<proteinExistence type="predicted"/>
<feature type="compositionally biased region" description="Polar residues" evidence="1">
    <location>
        <begin position="169"/>
        <end position="178"/>
    </location>
</feature>
<dbReference type="PANTHER" id="PTHR10773">
    <property type="entry name" value="DNA-DIRECTED RNA POLYMERASES I, II, AND III SUBUNIT RPABC2"/>
    <property type="match status" value="1"/>
</dbReference>
<feature type="compositionally biased region" description="Low complexity" evidence="1">
    <location>
        <begin position="136"/>
        <end position="151"/>
    </location>
</feature>
<dbReference type="OrthoDB" id="434783at2759"/>
<feature type="compositionally biased region" description="Polar residues" evidence="1">
    <location>
        <begin position="199"/>
        <end position="223"/>
    </location>
</feature>
<name>A0A9N9QR17_9CUCU</name>
<evidence type="ECO:0000313" key="3">
    <source>
        <dbReference type="EMBL" id="CAG9769417.1"/>
    </source>
</evidence>
<sequence>MNLGVNTTKNNVFEKYRSTSEAVIIFKEIGGKSLEMSIRARTARILSAAAKVVATELQLAEPVCGIQNDLTSVNSASPHYNAENLSESDRSLNDSQINAANCAASQNYTSLNTESTHIDGIQIQQNLTSIPVSNSGPNNNPETLTENNGLNDNSEDNPEVNAESEFCPTPQNYTPLNNESNEYISLSIKHQKFHEAPDTLTSNLRTPRTSETNILKTMTANPNESETESEDDDDSVKDPNTRRKTETSTLKNRTAKPNESGTESEDDDDSIKDPNFESSSSSSSSSSDSSSSSSSSSSDEEIGREVLREIVATRNTEEVHEDLENNATNGKKCRKRLRNENEWNKNKIKRLRNSGKEYISSAKSKRVVSAKQVKESCGEKCQHQCSKKFDREQRLQLFNAYYSLENIDRKRDFLSKHMELITPKYRYVRAASNRRLNFAFYFRTSDGKKLRVCKKFFKNTLDINDRTVLTVRDKTLPSGVVSADGRGKHKNHKKISDNLKNDVRNHIQSIPRIESHYLRAQTSREFIDGSKTIADLYRDYKLACEAEGKATVNYHMYADIFNTEFNISFFIPKKDQCSLCFQYNTADEEGKENLKLQYDEHLKEKVLSRKDKEEDKAKVNQNFIVACFDMQAVLPIPKGDISIFYYKSKLNTMNLSVTEIGNDATWCYVWHEGEGGKGATEVGSCILKYLEEKASKCDSEELEIVLYSDNCGAQQKNRYLIALLMYAVQKYKIKAVTHKYLIVGHTQNEGDATHSVIEKQVTRALKSGPIFVPDQFVMLIRVAKKKGSPYFVKELSHDDFVDVKQLMADTGINFNVNTKGEQVFISNLRIVRVEKNQPFLFFYKMSYTESEEWKSVDVRGNAMVKKTTRRSESASTRLNTLPTLNKAYKSKLTINENKKKDLKFLLEKNFIPNYYKGFYESLF</sequence>
<dbReference type="Pfam" id="PF25273">
    <property type="entry name" value="DUF7869"/>
    <property type="match status" value="1"/>
</dbReference>
<gene>
    <name evidence="3" type="ORF">CEUTPL_LOCUS9927</name>
</gene>
<accession>A0A9N9QR17</accession>
<feature type="region of interest" description="Disordered" evidence="1">
    <location>
        <begin position="197"/>
        <end position="303"/>
    </location>
</feature>
<dbReference type="EMBL" id="OU892281">
    <property type="protein sequence ID" value="CAG9769417.1"/>
    <property type="molecule type" value="Genomic_DNA"/>
</dbReference>
<feature type="compositionally biased region" description="Polar residues" evidence="1">
    <location>
        <begin position="247"/>
        <end position="261"/>
    </location>
</feature>
<feature type="compositionally biased region" description="Acidic residues" evidence="1">
    <location>
        <begin position="225"/>
        <end position="235"/>
    </location>
</feature>
<protein>
    <recommendedName>
        <fullName evidence="2">DUF7869 domain-containing protein</fullName>
    </recommendedName>
</protein>
<feature type="compositionally biased region" description="Low complexity" evidence="1">
    <location>
        <begin position="278"/>
        <end position="297"/>
    </location>
</feature>
<feature type="domain" description="DUF7869" evidence="2">
    <location>
        <begin position="684"/>
        <end position="764"/>
    </location>
</feature>
<reference evidence="3" key="1">
    <citation type="submission" date="2022-01" db="EMBL/GenBank/DDBJ databases">
        <authorList>
            <person name="King R."/>
        </authorList>
    </citation>
    <scope>NUCLEOTIDE SEQUENCE</scope>
</reference>
<feature type="region of interest" description="Disordered" evidence="1">
    <location>
        <begin position="129"/>
        <end position="178"/>
    </location>
</feature>
<evidence type="ECO:0000259" key="2">
    <source>
        <dbReference type="Pfam" id="PF25273"/>
    </source>
</evidence>
<feature type="compositionally biased region" description="Basic and acidic residues" evidence="1">
    <location>
        <begin position="236"/>
        <end position="246"/>
    </location>
</feature>
<evidence type="ECO:0000313" key="4">
    <source>
        <dbReference type="Proteomes" id="UP001152799"/>
    </source>
</evidence>
<dbReference type="Proteomes" id="UP001152799">
    <property type="component" value="Chromosome 5"/>
</dbReference>
<feature type="region of interest" description="Disordered" evidence="1">
    <location>
        <begin position="312"/>
        <end position="331"/>
    </location>
</feature>
<keyword evidence="4" id="KW-1185">Reference proteome</keyword>
<dbReference type="InterPro" id="IPR057191">
    <property type="entry name" value="DUF7869"/>
</dbReference>